<dbReference type="SMART" id="SM00353">
    <property type="entry name" value="HLH"/>
    <property type="match status" value="1"/>
</dbReference>
<reference evidence="3" key="1">
    <citation type="submission" date="2021-12" db="EMBL/GenBank/DDBJ databases">
        <title>Curvularia clavata genome.</title>
        <authorList>
            <person name="Cao Y."/>
        </authorList>
    </citation>
    <scope>NUCLEOTIDE SEQUENCE</scope>
    <source>
        <strain evidence="3">Yc1106</strain>
    </source>
</reference>
<dbReference type="OrthoDB" id="2133190at2759"/>
<keyword evidence="4" id="KW-1185">Reference proteome</keyword>
<evidence type="ECO:0000256" key="1">
    <source>
        <dbReference type="SAM" id="MobiDB-lite"/>
    </source>
</evidence>
<dbReference type="GO" id="GO:0046983">
    <property type="term" value="F:protein dimerization activity"/>
    <property type="evidence" value="ECO:0007669"/>
    <property type="project" value="InterPro"/>
</dbReference>
<dbReference type="InterPro" id="IPR036638">
    <property type="entry name" value="HLH_DNA-bd_sf"/>
</dbReference>
<dbReference type="PROSITE" id="PS50888">
    <property type="entry name" value="BHLH"/>
    <property type="match status" value="1"/>
</dbReference>
<dbReference type="EMBL" id="CP089275">
    <property type="protein sequence ID" value="USP76226.1"/>
    <property type="molecule type" value="Genomic_DNA"/>
</dbReference>
<feature type="region of interest" description="Disordered" evidence="1">
    <location>
        <begin position="140"/>
        <end position="175"/>
    </location>
</feature>
<dbReference type="VEuPathDB" id="FungiDB:yc1106_03500"/>
<dbReference type="Gene3D" id="4.10.280.10">
    <property type="entry name" value="Helix-loop-helix DNA-binding domain"/>
    <property type="match status" value="1"/>
</dbReference>
<dbReference type="AlphaFoldDB" id="A0A9Q8Z4N2"/>
<dbReference type="Proteomes" id="UP001056012">
    <property type="component" value="Chromosome 2"/>
</dbReference>
<gene>
    <name evidence="3" type="ORF">yc1106_03500</name>
</gene>
<protein>
    <recommendedName>
        <fullName evidence="2">BHLH domain-containing protein</fullName>
    </recommendedName>
</protein>
<proteinExistence type="predicted"/>
<dbReference type="CDD" id="cd11395">
    <property type="entry name" value="bHLHzip_SREBP_like"/>
    <property type="match status" value="1"/>
</dbReference>
<dbReference type="PANTHER" id="PTHR47336:SF2">
    <property type="entry name" value="TRANSCRIPTION FACTOR HMS1-RELATED"/>
    <property type="match status" value="1"/>
</dbReference>
<dbReference type="Pfam" id="PF00010">
    <property type="entry name" value="HLH"/>
    <property type="match status" value="1"/>
</dbReference>
<sequence>MSLDYMDPDGQEVLQDLCSTQDWFTAENISYQAPSGTSSLWLANDLPTSCNYAESTLFFASESSIEGQNQLDFSPTARQTNFVNATAPAELHNLTALSNDESPIIVTSSESSLIWMSENNVVSPTSPGALRQTRQVKRMLASAPNASRKRGRPRKDCSSPETFTPIARRNSDGARRIPHNEVERKYREGLNASFRKLQCAVPALAQLSDAIIGTARPSKAVVIDSAIEYIHRLEKERDKARFLLDRFKKYNSCISEDACST</sequence>
<name>A0A9Q8Z4N2_CURCL</name>
<dbReference type="InterPro" id="IPR011598">
    <property type="entry name" value="bHLH_dom"/>
</dbReference>
<evidence type="ECO:0000259" key="2">
    <source>
        <dbReference type="PROSITE" id="PS50888"/>
    </source>
</evidence>
<dbReference type="PANTHER" id="PTHR47336">
    <property type="entry name" value="TRANSCRIPTION FACTOR HMS1-RELATED"/>
    <property type="match status" value="1"/>
</dbReference>
<feature type="domain" description="BHLH" evidence="2">
    <location>
        <begin position="174"/>
        <end position="233"/>
    </location>
</feature>
<dbReference type="InterPro" id="IPR052099">
    <property type="entry name" value="Regulatory_TF_Diverse"/>
</dbReference>
<evidence type="ECO:0000313" key="3">
    <source>
        <dbReference type="EMBL" id="USP76226.1"/>
    </source>
</evidence>
<organism evidence="3 4">
    <name type="scientific">Curvularia clavata</name>
    <dbReference type="NCBI Taxonomy" id="95742"/>
    <lineage>
        <taxon>Eukaryota</taxon>
        <taxon>Fungi</taxon>
        <taxon>Dikarya</taxon>
        <taxon>Ascomycota</taxon>
        <taxon>Pezizomycotina</taxon>
        <taxon>Dothideomycetes</taxon>
        <taxon>Pleosporomycetidae</taxon>
        <taxon>Pleosporales</taxon>
        <taxon>Pleosporineae</taxon>
        <taxon>Pleosporaceae</taxon>
        <taxon>Curvularia</taxon>
    </lineage>
</organism>
<dbReference type="SUPFAM" id="SSF47459">
    <property type="entry name" value="HLH, helix-loop-helix DNA-binding domain"/>
    <property type="match status" value="1"/>
</dbReference>
<accession>A0A9Q8Z4N2</accession>
<evidence type="ECO:0000313" key="4">
    <source>
        <dbReference type="Proteomes" id="UP001056012"/>
    </source>
</evidence>